<evidence type="ECO:0000313" key="2">
    <source>
        <dbReference type="Proteomes" id="UP001278500"/>
    </source>
</evidence>
<comment type="caution">
    <text evidence="1">The sequence shown here is derived from an EMBL/GenBank/DDBJ whole genome shotgun (WGS) entry which is preliminary data.</text>
</comment>
<name>A0AAE0JCL0_9PEZI</name>
<reference evidence="1" key="1">
    <citation type="journal article" date="2023" name="Mol. Phylogenet. Evol.">
        <title>Genome-scale phylogeny and comparative genomics of the fungal order Sordariales.</title>
        <authorList>
            <person name="Hensen N."/>
            <person name="Bonometti L."/>
            <person name="Westerberg I."/>
            <person name="Brannstrom I.O."/>
            <person name="Guillou S."/>
            <person name="Cros-Aarteil S."/>
            <person name="Calhoun S."/>
            <person name="Haridas S."/>
            <person name="Kuo A."/>
            <person name="Mondo S."/>
            <person name="Pangilinan J."/>
            <person name="Riley R."/>
            <person name="LaButti K."/>
            <person name="Andreopoulos B."/>
            <person name="Lipzen A."/>
            <person name="Chen C."/>
            <person name="Yan M."/>
            <person name="Daum C."/>
            <person name="Ng V."/>
            <person name="Clum A."/>
            <person name="Steindorff A."/>
            <person name="Ohm R.A."/>
            <person name="Martin F."/>
            <person name="Silar P."/>
            <person name="Natvig D.O."/>
            <person name="Lalanne C."/>
            <person name="Gautier V."/>
            <person name="Ament-Velasquez S.L."/>
            <person name="Kruys A."/>
            <person name="Hutchinson M.I."/>
            <person name="Powell A.J."/>
            <person name="Barry K."/>
            <person name="Miller A.N."/>
            <person name="Grigoriev I.V."/>
            <person name="Debuchy R."/>
            <person name="Gladieux P."/>
            <person name="Hiltunen Thoren M."/>
            <person name="Johannesson H."/>
        </authorList>
    </citation>
    <scope>NUCLEOTIDE SEQUENCE</scope>
    <source>
        <strain evidence="1">CBS 560.94</strain>
    </source>
</reference>
<dbReference type="EMBL" id="JAUEPP010000005">
    <property type="protein sequence ID" value="KAK3342368.1"/>
    <property type="molecule type" value="Genomic_DNA"/>
</dbReference>
<accession>A0AAE0JCL0</accession>
<protein>
    <submittedName>
        <fullName evidence="1">Uncharacterized protein</fullName>
    </submittedName>
</protein>
<proteinExistence type="predicted"/>
<sequence length="81" mass="8842">MGQAIAPAGRLPERVRCTAWLLYTIPVGRVSLALPVSGVQHVRCVEDACKASLMMRSMYFLSLRGRCHGEQGLDGRALGWA</sequence>
<dbReference type="AlphaFoldDB" id="A0AAE0JCL0"/>
<reference evidence="1" key="2">
    <citation type="submission" date="2023-06" db="EMBL/GenBank/DDBJ databases">
        <authorList>
            <consortium name="Lawrence Berkeley National Laboratory"/>
            <person name="Haridas S."/>
            <person name="Hensen N."/>
            <person name="Bonometti L."/>
            <person name="Westerberg I."/>
            <person name="Brannstrom I.O."/>
            <person name="Guillou S."/>
            <person name="Cros-Aarteil S."/>
            <person name="Calhoun S."/>
            <person name="Kuo A."/>
            <person name="Mondo S."/>
            <person name="Pangilinan J."/>
            <person name="Riley R."/>
            <person name="Labutti K."/>
            <person name="Andreopoulos B."/>
            <person name="Lipzen A."/>
            <person name="Chen C."/>
            <person name="Yanf M."/>
            <person name="Daum C."/>
            <person name="Ng V."/>
            <person name="Clum A."/>
            <person name="Steindorff A."/>
            <person name="Ohm R."/>
            <person name="Martin F."/>
            <person name="Silar P."/>
            <person name="Natvig D."/>
            <person name="Lalanne C."/>
            <person name="Gautier V."/>
            <person name="Ament-Velasquez S.L."/>
            <person name="Kruys A."/>
            <person name="Hutchinson M.I."/>
            <person name="Powell A.J."/>
            <person name="Barry K."/>
            <person name="Miller A.N."/>
            <person name="Grigoriev I.V."/>
            <person name="Debuchy R."/>
            <person name="Gladieux P."/>
            <person name="Thoren M.H."/>
            <person name="Johannesson H."/>
        </authorList>
    </citation>
    <scope>NUCLEOTIDE SEQUENCE</scope>
    <source>
        <strain evidence="1">CBS 560.94</strain>
    </source>
</reference>
<keyword evidence="2" id="KW-1185">Reference proteome</keyword>
<organism evidence="1 2">
    <name type="scientific">Neurospora tetraspora</name>
    <dbReference type="NCBI Taxonomy" id="94610"/>
    <lineage>
        <taxon>Eukaryota</taxon>
        <taxon>Fungi</taxon>
        <taxon>Dikarya</taxon>
        <taxon>Ascomycota</taxon>
        <taxon>Pezizomycotina</taxon>
        <taxon>Sordariomycetes</taxon>
        <taxon>Sordariomycetidae</taxon>
        <taxon>Sordariales</taxon>
        <taxon>Sordariaceae</taxon>
        <taxon>Neurospora</taxon>
    </lineage>
</organism>
<dbReference type="GeneID" id="87864096"/>
<dbReference type="Proteomes" id="UP001278500">
    <property type="component" value="Unassembled WGS sequence"/>
</dbReference>
<evidence type="ECO:0000313" key="1">
    <source>
        <dbReference type="EMBL" id="KAK3342368.1"/>
    </source>
</evidence>
<gene>
    <name evidence="1" type="ORF">B0H65DRAFT_468075</name>
</gene>
<dbReference type="RefSeq" id="XP_062680161.1">
    <property type="nucleotide sequence ID" value="XM_062826942.1"/>
</dbReference>